<name>A0ABT0WEB3_9BACI</name>
<feature type="signal peptide" evidence="1">
    <location>
        <begin position="1"/>
        <end position="18"/>
    </location>
</feature>
<dbReference type="EMBL" id="JAMQCR010000002">
    <property type="protein sequence ID" value="MCM2534656.1"/>
    <property type="molecule type" value="Genomic_DNA"/>
</dbReference>
<proteinExistence type="predicted"/>
<reference evidence="2 3" key="1">
    <citation type="submission" date="2022-06" db="EMBL/GenBank/DDBJ databases">
        <authorList>
            <person name="Jeon C.O."/>
        </authorList>
    </citation>
    <scope>NUCLEOTIDE SEQUENCE [LARGE SCALE GENOMIC DNA]</scope>
    <source>
        <strain evidence="2 3">KCTC 13943</strain>
    </source>
</reference>
<accession>A0ABT0WEB3</accession>
<feature type="chain" id="PRO_5045877835" description="DUF4829 domain-containing protein" evidence="1">
    <location>
        <begin position="19"/>
        <end position="162"/>
    </location>
</feature>
<sequence length="162" mass="18412">MKKTTLLILVLVVGTFLAACSGNGNKFDAKVEQEKATKVMNGVLTSFKDEEKLAEANTSDKANIISWNKIEEKNKSAISRDLAKNEQRKLLYLLTFNRSENLNGRNQSNILFTHNTKIKNTSFNKAKQTFTFDVERSGFTHKLITLEKQKDTWKIAKIVDPE</sequence>
<keyword evidence="3" id="KW-1185">Reference proteome</keyword>
<evidence type="ECO:0008006" key="4">
    <source>
        <dbReference type="Google" id="ProtNLM"/>
    </source>
</evidence>
<keyword evidence="1" id="KW-0732">Signal</keyword>
<organism evidence="2 3">
    <name type="scientific">Neobacillus pocheonensis</name>
    <dbReference type="NCBI Taxonomy" id="363869"/>
    <lineage>
        <taxon>Bacteria</taxon>
        <taxon>Bacillati</taxon>
        <taxon>Bacillota</taxon>
        <taxon>Bacilli</taxon>
        <taxon>Bacillales</taxon>
        <taxon>Bacillaceae</taxon>
        <taxon>Neobacillus</taxon>
    </lineage>
</organism>
<protein>
    <recommendedName>
        <fullName evidence="4">DUF4829 domain-containing protein</fullName>
    </recommendedName>
</protein>
<gene>
    <name evidence="2" type="ORF">NDK43_22785</name>
</gene>
<dbReference type="Proteomes" id="UP001523262">
    <property type="component" value="Unassembled WGS sequence"/>
</dbReference>
<dbReference type="PROSITE" id="PS51257">
    <property type="entry name" value="PROKAR_LIPOPROTEIN"/>
    <property type="match status" value="1"/>
</dbReference>
<evidence type="ECO:0000313" key="2">
    <source>
        <dbReference type="EMBL" id="MCM2534656.1"/>
    </source>
</evidence>
<evidence type="ECO:0000313" key="3">
    <source>
        <dbReference type="Proteomes" id="UP001523262"/>
    </source>
</evidence>
<evidence type="ECO:0000256" key="1">
    <source>
        <dbReference type="SAM" id="SignalP"/>
    </source>
</evidence>
<comment type="caution">
    <text evidence="2">The sequence shown here is derived from an EMBL/GenBank/DDBJ whole genome shotgun (WGS) entry which is preliminary data.</text>
</comment>